<dbReference type="InterPro" id="IPR036097">
    <property type="entry name" value="HisK_dim/P_sf"/>
</dbReference>
<name>A0AB73T6A2_9FIRM</name>
<accession>A0AB73T6A2</accession>
<proteinExistence type="predicted"/>
<organism evidence="7 8">
    <name type="scientific">Murimonas intestini</name>
    <dbReference type="NCBI Taxonomy" id="1337051"/>
    <lineage>
        <taxon>Bacteria</taxon>
        <taxon>Bacillati</taxon>
        <taxon>Bacillota</taxon>
        <taxon>Clostridia</taxon>
        <taxon>Lachnospirales</taxon>
        <taxon>Lachnospiraceae</taxon>
        <taxon>Murimonas</taxon>
    </lineage>
</organism>
<dbReference type="CDD" id="cd00075">
    <property type="entry name" value="HATPase"/>
    <property type="match status" value="1"/>
</dbReference>
<evidence type="ECO:0000256" key="3">
    <source>
        <dbReference type="ARBA" id="ARBA00022553"/>
    </source>
</evidence>
<keyword evidence="4" id="KW-0808">Transferase</keyword>
<dbReference type="Pfam" id="PF02518">
    <property type="entry name" value="HATPase_c"/>
    <property type="match status" value="1"/>
</dbReference>
<reference evidence="7 8" key="1">
    <citation type="submission" date="2018-05" db="EMBL/GenBank/DDBJ databases">
        <authorList>
            <person name="Goeker M."/>
            <person name="Huntemann M."/>
            <person name="Clum A."/>
            <person name="Pillay M."/>
            <person name="Palaniappan K."/>
            <person name="Varghese N."/>
            <person name="Mikhailova N."/>
            <person name="Stamatis D."/>
            <person name="Reddy T."/>
            <person name="Daum C."/>
            <person name="Shapiro N."/>
            <person name="Ivanova N."/>
            <person name="Kyrpides N."/>
            <person name="Woyke T."/>
        </authorList>
    </citation>
    <scope>NUCLEOTIDE SEQUENCE [LARGE SCALE GENOMIC DNA]</scope>
    <source>
        <strain evidence="7 8">DSM 26524</strain>
    </source>
</reference>
<comment type="caution">
    <text evidence="7">The sequence shown here is derived from an EMBL/GenBank/DDBJ whole genome shotgun (WGS) entry which is preliminary data.</text>
</comment>
<keyword evidence="8" id="KW-1185">Reference proteome</keyword>
<evidence type="ECO:0000259" key="6">
    <source>
        <dbReference type="PROSITE" id="PS50109"/>
    </source>
</evidence>
<comment type="catalytic activity">
    <reaction evidence="1">
        <text>ATP + protein L-histidine = ADP + protein N-phospho-L-histidine.</text>
        <dbReference type="EC" id="2.7.13.3"/>
    </reaction>
</comment>
<dbReference type="InterPro" id="IPR005467">
    <property type="entry name" value="His_kinase_dom"/>
</dbReference>
<dbReference type="EC" id="2.7.13.3" evidence="2"/>
<evidence type="ECO:0000256" key="5">
    <source>
        <dbReference type="ARBA" id="ARBA00023012"/>
    </source>
</evidence>
<dbReference type="CDD" id="cd00082">
    <property type="entry name" value="HisKA"/>
    <property type="match status" value="1"/>
</dbReference>
<keyword evidence="3" id="KW-0597">Phosphoprotein</keyword>
<evidence type="ECO:0000256" key="4">
    <source>
        <dbReference type="ARBA" id="ARBA00022777"/>
    </source>
</evidence>
<evidence type="ECO:0000256" key="1">
    <source>
        <dbReference type="ARBA" id="ARBA00000085"/>
    </source>
</evidence>
<keyword evidence="5" id="KW-0902">Two-component regulatory system</keyword>
<sequence>MLKEIDKKRIKKVMNEDPELDELIHKILDDHQMEISQISHEIRNPVTLINSSLQLIEKQHPEVREFNFWSQTMDDMRNLRELLDDLSHYNNGMRLNKTRVDVNFFLHDLAASAKAWGEEQSCHIHVTVGEALPDICADPVKLRQSLTNLLKNAIESSRDNTEISIHAKALSLTEDSGTQLLVEICDNGDGIPSEYLPSLFEPFVTHKQNGTGLGLAVTKRIIEAHGGCITVRSDEGKGTCFSILMPVYKGEDKNE</sequence>
<dbReference type="Proteomes" id="UP000245412">
    <property type="component" value="Unassembled WGS sequence"/>
</dbReference>
<feature type="domain" description="Histidine kinase" evidence="6">
    <location>
        <begin position="37"/>
        <end position="249"/>
    </location>
</feature>
<protein>
    <recommendedName>
        <fullName evidence="2">histidine kinase</fullName>
        <ecNumber evidence="2">2.7.13.3</ecNumber>
    </recommendedName>
</protein>
<dbReference type="SUPFAM" id="SSF47384">
    <property type="entry name" value="Homodimeric domain of signal transducing histidine kinase"/>
    <property type="match status" value="1"/>
</dbReference>
<evidence type="ECO:0000313" key="7">
    <source>
        <dbReference type="EMBL" id="PWJ76859.1"/>
    </source>
</evidence>
<evidence type="ECO:0000313" key="8">
    <source>
        <dbReference type="Proteomes" id="UP000245412"/>
    </source>
</evidence>
<dbReference type="PRINTS" id="PR00344">
    <property type="entry name" value="BCTRLSENSOR"/>
</dbReference>
<dbReference type="Gene3D" id="3.30.565.10">
    <property type="entry name" value="Histidine kinase-like ATPase, C-terminal domain"/>
    <property type="match status" value="1"/>
</dbReference>
<dbReference type="AlphaFoldDB" id="A0AB73T6A2"/>
<dbReference type="Gene3D" id="1.10.287.130">
    <property type="match status" value="1"/>
</dbReference>
<dbReference type="InterPro" id="IPR003661">
    <property type="entry name" value="HisK_dim/P_dom"/>
</dbReference>
<dbReference type="InterPro" id="IPR004358">
    <property type="entry name" value="Sig_transdc_His_kin-like_C"/>
</dbReference>
<dbReference type="SUPFAM" id="SSF55874">
    <property type="entry name" value="ATPase domain of HSP90 chaperone/DNA topoisomerase II/histidine kinase"/>
    <property type="match status" value="1"/>
</dbReference>
<evidence type="ECO:0000256" key="2">
    <source>
        <dbReference type="ARBA" id="ARBA00012438"/>
    </source>
</evidence>
<dbReference type="PANTHER" id="PTHR43547:SF2">
    <property type="entry name" value="HYBRID SIGNAL TRANSDUCTION HISTIDINE KINASE C"/>
    <property type="match status" value="1"/>
</dbReference>
<dbReference type="GO" id="GO:0000155">
    <property type="term" value="F:phosphorelay sensor kinase activity"/>
    <property type="evidence" value="ECO:0007669"/>
    <property type="project" value="InterPro"/>
</dbReference>
<keyword evidence="4" id="KW-0418">Kinase</keyword>
<dbReference type="InterPro" id="IPR003594">
    <property type="entry name" value="HATPase_dom"/>
</dbReference>
<dbReference type="SMART" id="SM00387">
    <property type="entry name" value="HATPase_c"/>
    <property type="match status" value="1"/>
</dbReference>
<dbReference type="PROSITE" id="PS50109">
    <property type="entry name" value="HIS_KIN"/>
    <property type="match status" value="1"/>
</dbReference>
<dbReference type="EMBL" id="QGGY01000004">
    <property type="protein sequence ID" value="PWJ76859.1"/>
    <property type="molecule type" value="Genomic_DNA"/>
</dbReference>
<dbReference type="PANTHER" id="PTHR43547">
    <property type="entry name" value="TWO-COMPONENT HISTIDINE KINASE"/>
    <property type="match status" value="1"/>
</dbReference>
<gene>
    <name evidence="7" type="ORF">C7383_104308</name>
</gene>
<dbReference type="InterPro" id="IPR036890">
    <property type="entry name" value="HATPase_C_sf"/>
</dbReference>
<dbReference type="RefSeq" id="WP_109625991.1">
    <property type="nucleotide sequence ID" value="NZ_JANKBI010000023.1"/>
</dbReference>